<proteinExistence type="predicted"/>
<dbReference type="AlphaFoldDB" id="G2YMK0"/>
<gene>
    <name evidence="2" type="ORF">BofuT4_uP137720.1</name>
</gene>
<dbReference type="Proteomes" id="UP000008177">
    <property type="component" value="Unplaced contigs"/>
</dbReference>
<protein>
    <submittedName>
        <fullName evidence="2">Uncharacterized protein</fullName>
    </submittedName>
</protein>
<sequence length="51" mass="5861">MECSWCVPHSAELEYTCGPTDPECILSGNQFRQSESKNDAKKRGINTRKWQ</sequence>
<accession>G2YMK0</accession>
<evidence type="ECO:0000313" key="3">
    <source>
        <dbReference type="Proteomes" id="UP000008177"/>
    </source>
</evidence>
<organism evidence="2 3">
    <name type="scientific">Botryotinia fuckeliana (strain T4)</name>
    <name type="common">Noble rot fungus</name>
    <name type="synonym">Botrytis cinerea</name>
    <dbReference type="NCBI Taxonomy" id="999810"/>
    <lineage>
        <taxon>Eukaryota</taxon>
        <taxon>Fungi</taxon>
        <taxon>Dikarya</taxon>
        <taxon>Ascomycota</taxon>
        <taxon>Pezizomycotina</taxon>
        <taxon>Leotiomycetes</taxon>
        <taxon>Helotiales</taxon>
        <taxon>Sclerotiniaceae</taxon>
        <taxon>Botrytis</taxon>
    </lineage>
</organism>
<dbReference type="HOGENOM" id="CLU_3106113_0_0_1"/>
<name>G2YMK0_BOTF4</name>
<reference evidence="3" key="1">
    <citation type="journal article" date="2011" name="PLoS Genet.">
        <title>Genomic analysis of the necrotrophic fungal pathogens Sclerotinia sclerotiorum and Botrytis cinerea.</title>
        <authorList>
            <person name="Amselem J."/>
            <person name="Cuomo C.A."/>
            <person name="van Kan J.A."/>
            <person name="Viaud M."/>
            <person name="Benito E.P."/>
            <person name="Couloux A."/>
            <person name="Coutinho P.M."/>
            <person name="de Vries R.P."/>
            <person name="Dyer P.S."/>
            <person name="Fillinger S."/>
            <person name="Fournier E."/>
            <person name="Gout L."/>
            <person name="Hahn M."/>
            <person name="Kohn L."/>
            <person name="Lapalu N."/>
            <person name="Plummer K.M."/>
            <person name="Pradier J.M."/>
            <person name="Quevillon E."/>
            <person name="Sharon A."/>
            <person name="Simon A."/>
            <person name="ten Have A."/>
            <person name="Tudzynski B."/>
            <person name="Tudzynski P."/>
            <person name="Wincker P."/>
            <person name="Andrew M."/>
            <person name="Anthouard V."/>
            <person name="Beever R.E."/>
            <person name="Beffa R."/>
            <person name="Benoit I."/>
            <person name="Bouzid O."/>
            <person name="Brault B."/>
            <person name="Chen Z."/>
            <person name="Choquer M."/>
            <person name="Collemare J."/>
            <person name="Cotton P."/>
            <person name="Danchin E.G."/>
            <person name="Da Silva C."/>
            <person name="Gautier A."/>
            <person name="Giraud C."/>
            <person name="Giraud T."/>
            <person name="Gonzalez C."/>
            <person name="Grossetete S."/>
            <person name="Guldener U."/>
            <person name="Henrissat B."/>
            <person name="Howlett B.J."/>
            <person name="Kodira C."/>
            <person name="Kretschmer M."/>
            <person name="Lappartient A."/>
            <person name="Leroch M."/>
            <person name="Levis C."/>
            <person name="Mauceli E."/>
            <person name="Neuveglise C."/>
            <person name="Oeser B."/>
            <person name="Pearson M."/>
            <person name="Poulain J."/>
            <person name="Poussereau N."/>
            <person name="Quesneville H."/>
            <person name="Rascle C."/>
            <person name="Schumacher J."/>
            <person name="Segurens B."/>
            <person name="Sexton A."/>
            <person name="Silva E."/>
            <person name="Sirven C."/>
            <person name="Soanes D.M."/>
            <person name="Talbot N.J."/>
            <person name="Templeton M."/>
            <person name="Yandava C."/>
            <person name="Yarden O."/>
            <person name="Zeng Q."/>
            <person name="Rollins J.A."/>
            <person name="Lebrun M.H."/>
            <person name="Dickman M."/>
        </authorList>
    </citation>
    <scope>NUCLEOTIDE SEQUENCE [LARGE SCALE GENOMIC DNA]</scope>
    <source>
        <strain evidence="3">T4</strain>
    </source>
</reference>
<feature type="region of interest" description="Disordered" evidence="1">
    <location>
        <begin position="32"/>
        <end position="51"/>
    </location>
</feature>
<evidence type="ECO:0000313" key="2">
    <source>
        <dbReference type="EMBL" id="CCD52848.1"/>
    </source>
</evidence>
<dbReference type="InParanoid" id="G2YMK0"/>
<dbReference type="EMBL" id="FQ790345">
    <property type="protein sequence ID" value="CCD52848.1"/>
    <property type="molecule type" value="Genomic_DNA"/>
</dbReference>
<evidence type="ECO:0000256" key="1">
    <source>
        <dbReference type="SAM" id="MobiDB-lite"/>
    </source>
</evidence>